<dbReference type="SUPFAM" id="SSF50370">
    <property type="entry name" value="Ricin B-like lectins"/>
    <property type="match status" value="1"/>
</dbReference>
<evidence type="ECO:0000313" key="4">
    <source>
        <dbReference type="Proteomes" id="UP001058003"/>
    </source>
</evidence>
<evidence type="ECO:0000313" key="3">
    <source>
        <dbReference type="EMBL" id="UWZ58174.1"/>
    </source>
</evidence>
<gene>
    <name evidence="3" type="ORF">Daura_19575</name>
</gene>
<feature type="signal peptide" evidence="1">
    <location>
        <begin position="1"/>
        <end position="18"/>
    </location>
</feature>
<keyword evidence="1" id="KW-0732">Signal</keyword>
<dbReference type="Pfam" id="PF00652">
    <property type="entry name" value="Ricin_B_lectin"/>
    <property type="match status" value="1"/>
</dbReference>
<organism evidence="3 4">
    <name type="scientific">Dactylosporangium aurantiacum</name>
    <dbReference type="NCBI Taxonomy" id="35754"/>
    <lineage>
        <taxon>Bacteria</taxon>
        <taxon>Bacillati</taxon>
        <taxon>Actinomycetota</taxon>
        <taxon>Actinomycetes</taxon>
        <taxon>Micromonosporales</taxon>
        <taxon>Micromonosporaceae</taxon>
        <taxon>Dactylosporangium</taxon>
    </lineage>
</organism>
<dbReference type="Proteomes" id="UP001058003">
    <property type="component" value="Chromosome"/>
</dbReference>
<evidence type="ECO:0000256" key="1">
    <source>
        <dbReference type="SAM" id="SignalP"/>
    </source>
</evidence>
<feature type="domain" description="Ricin B lectin" evidence="2">
    <location>
        <begin position="44"/>
        <end position="125"/>
    </location>
</feature>
<sequence>MAFLLATLFALVATPSAAQPPTVRAAGPAAAMLTAFQPGRLHRVVNINSGKCLEIGFSGTADFNVANQFFCHNGSNQLWIIQPYGAGYRLVNWWSSKCLEIGFSGTADSVVANQFACHDGTNQQWDLQLYINVK</sequence>
<evidence type="ECO:0000259" key="2">
    <source>
        <dbReference type="Pfam" id="PF00652"/>
    </source>
</evidence>
<dbReference type="InterPro" id="IPR035992">
    <property type="entry name" value="Ricin_B-like_lectins"/>
</dbReference>
<feature type="chain" id="PRO_5040296678" evidence="1">
    <location>
        <begin position="19"/>
        <end position="134"/>
    </location>
</feature>
<dbReference type="EMBL" id="CP073767">
    <property type="protein sequence ID" value="UWZ58174.1"/>
    <property type="molecule type" value="Genomic_DNA"/>
</dbReference>
<dbReference type="InterPro" id="IPR000772">
    <property type="entry name" value="Ricin_B_lectin"/>
</dbReference>
<reference evidence="3" key="1">
    <citation type="submission" date="2021-04" db="EMBL/GenBank/DDBJ databases">
        <title>Dactylosporangium aurantiacum NRRL B-8018 full assembly.</title>
        <authorList>
            <person name="Hartkoorn R.C."/>
            <person name="Beaudoing E."/>
            <person name="Hot D."/>
        </authorList>
    </citation>
    <scope>NUCLEOTIDE SEQUENCE</scope>
    <source>
        <strain evidence="3">NRRL B-8018</strain>
    </source>
</reference>
<accession>A0A9Q9IRP4</accession>
<keyword evidence="4" id="KW-1185">Reference proteome</keyword>
<dbReference type="RefSeq" id="WP_162189843.1">
    <property type="nucleotide sequence ID" value="NZ_CP073767.1"/>
</dbReference>
<dbReference type="Gene3D" id="2.80.10.50">
    <property type="match status" value="2"/>
</dbReference>
<dbReference type="AlphaFoldDB" id="A0A9Q9IRP4"/>
<name>A0A9Q9IRP4_9ACTN</name>
<proteinExistence type="predicted"/>
<protein>
    <submittedName>
        <fullName evidence="3">RICIN domain-containing protein</fullName>
    </submittedName>
</protein>
<dbReference type="KEGG" id="daur:Daura_19575"/>
<dbReference type="PROSITE" id="PS50231">
    <property type="entry name" value="RICIN_B_LECTIN"/>
    <property type="match status" value="1"/>
</dbReference>